<feature type="domain" description="DNA primase/helicase Gp4 N-terminal Bacteriophage T7-like" evidence="7">
    <location>
        <begin position="41"/>
        <end position="79"/>
    </location>
</feature>
<dbReference type="GO" id="GO:0006269">
    <property type="term" value="P:DNA replication, synthesis of primer"/>
    <property type="evidence" value="ECO:0007669"/>
    <property type="project" value="UniProtKB-KW"/>
</dbReference>
<dbReference type="InterPro" id="IPR013237">
    <property type="entry name" value="Phage_T7_Gp4_N"/>
</dbReference>
<evidence type="ECO:0000256" key="3">
    <source>
        <dbReference type="ARBA" id="ARBA00022679"/>
    </source>
</evidence>
<evidence type="ECO:0000313" key="9">
    <source>
        <dbReference type="Proteomes" id="UP000282435"/>
    </source>
</evidence>
<dbReference type="RefSeq" id="WP_126983890.1">
    <property type="nucleotide sequence ID" value="NZ_CP034670.1"/>
</dbReference>
<evidence type="ECO:0000256" key="2">
    <source>
        <dbReference type="ARBA" id="ARBA00022515"/>
    </source>
</evidence>
<dbReference type="SUPFAM" id="SSF57783">
    <property type="entry name" value="Zinc beta-ribbon"/>
    <property type="match status" value="1"/>
</dbReference>
<evidence type="ECO:0000313" key="8">
    <source>
        <dbReference type="EMBL" id="AZR60435.1"/>
    </source>
</evidence>
<dbReference type="GO" id="GO:0016779">
    <property type="term" value="F:nucleotidyltransferase activity"/>
    <property type="evidence" value="ECO:0007669"/>
    <property type="project" value="UniProtKB-KW"/>
</dbReference>
<dbReference type="InterPro" id="IPR006171">
    <property type="entry name" value="TOPRIM_dom"/>
</dbReference>
<keyword evidence="3" id="KW-0808">Transferase</keyword>
<dbReference type="GO" id="GO:0003677">
    <property type="term" value="F:DNA binding"/>
    <property type="evidence" value="ECO:0007669"/>
    <property type="project" value="InterPro"/>
</dbReference>
<gene>
    <name evidence="8" type="ORF">ELB75_10725</name>
</gene>
<dbReference type="AlphaFoldDB" id="A0A3S9SLR5"/>
<keyword evidence="4" id="KW-0548">Nucleotidyltransferase</keyword>
<dbReference type="Pfam" id="PF08273">
    <property type="entry name" value="Zn_Ribbon_Prim"/>
    <property type="match status" value="1"/>
</dbReference>
<evidence type="ECO:0000256" key="6">
    <source>
        <dbReference type="ARBA" id="ARBA00023163"/>
    </source>
</evidence>
<dbReference type="Pfam" id="PF23639">
    <property type="entry name" value="DUF7146"/>
    <property type="match status" value="1"/>
</dbReference>
<keyword evidence="5" id="KW-0235">DNA replication</keyword>
<evidence type="ECO:0000256" key="5">
    <source>
        <dbReference type="ARBA" id="ARBA00022705"/>
    </source>
</evidence>
<dbReference type="Pfam" id="PF13362">
    <property type="entry name" value="Toprim_3"/>
    <property type="match status" value="1"/>
</dbReference>
<protein>
    <recommendedName>
        <fullName evidence="7">DNA primase/helicase Gp4 N-terminal Bacteriophage T7-like domain-containing protein</fullName>
    </recommendedName>
</protein>
<evidence type="ECO:0000256" key="4">
    <source>
        <dbReference type="ARBA" id="ARBA00022695"/>
    </source>
</evidence>
<evidence type="ECO:0000256" key="1">
    <source>
        <dbReference type="ARBA" id="ARBA00022478"/>
    </source>
</evidence>
<organism evidence="8 9">
    <name type="scientific">Eikenella corrodens</name>
    <dbReference type="NCBI Taxonomy" id="539"/>
    <lineage>
        <taxon>Bacteria</taxon>
        <taxon>Pseudomonadati</taxon>
        <taxon>Pseudomonadota</taxon>
        <taxon>Betaproteobacteria</taxon>
        <taxon>Neisseriales</taxon>
        <taxon>Neisseriaceae</taxon>
        <taxon>Eikenella</taxon>
    </lineage>
</organism>
<dbReference type="GO" id="GO:0004386">
    <property type="term" value="F:helicase activity"/>
    <property type="evidence" value="ECO:0007669"/>
    <property type="project" value="InterPro"/>
</dbReference>
<keyword evidence="2" id="KW-0639">Primosome</keyword>
<reference evidence="8 9" key="1">
    <citation type="submission" date="2018-12" db="EMBL/GenBank/DDBJ databases">
        <title>Genome sequencing of Eikenella corrodens KCOM 3110 (= JS217).</title>
        <authorList>
            <person name="Koo J.-K."/>
            <person name="Park S.-N."/>
            <person name="Lim Y.K."/>
        </authorList>
    </citation>
    <scope>NUCLEOTIDE SEQUENCE [LARGE SCALE GENOMIC DNA]</scope>
    <source>
        <strain evidence="8 9">KCOM 3110</strain>
    </source>
</reference>
<dbReference type="GO" id="GO:0000428">
    <property type="term" value="C:DNA-directed RNA polymerase complex"/>
    <property type="evidence" value="ECO:0007669"/>
    <property type="project" value="UniProtKB-KW"/>
</dbReference>
<keyword evidence="1" id="KW-0240">DNA-directed RNA polymerase</keyword>
<evidence type="ECO:0000259" key="7">
    <source>
        <dbReference type="SMART" id="SM00778"/>
    </source>
</evidence>
<dbReference type="InterPro" id="IPR055570">
    <property type="entry name" value="DUF7146"/>
</dbReference>
<dbReference type="Gene3D" id="3.90.580.10">
    <property type="entry name" value="Zinc finger, CHC2-type domain"/>
    <property type="match status" value="1"/>
</dbReference>
<dbReference type="InterPro" id="IPR036977">
    <property type="entry name" value="DNA_primase_Znf_CHC2"/>
</dbReference>
<sequence length="357" mass="38426">MSYPNEKRPHFPLAEVKAAARGRWPAILAALGVDARYTDTRKHQPCPACGGKDRYRFTDHKQGGGFICNHCAPDGGSGFDLLMLVSGYDFKEAVRAVAGVLGMGGGQPAPVLAKAAPPAQETVRDEAKRQRLAALWGECEPWNGSRLIADYLHGRGIPYPEQLPISGDLRLHPRLAYWHAGRVIGRFPAMVAVYRDTAGKPCGLHQTYLTVAAGSEVAKAALYEPRSRQRLPAKKMQAVGAGSLTGAAMRLFRPQNGLLGVCEGIETAIAARYISGVPMWACGSAHGLKSLVLPDSVRELVIIADNDPNKTGIQAARALQRRYSGKLDSIRIWQPDGIGTDALDVLAANTAKGYLKQ</sequence>
<dbReference type="Proteomes" id="UP000282435">
    <property type="component" value="Chromosome"/>
</dbReference>
<keyword evidence="6" id="KW-0804">Transcription</keyword>
<proteinExistence type="predicted"/>
<accession>A0A3S9SLR5</accession>
<dbReference type="SMART" id="SM00778">
    <property type="entry name" value="Prim_Zn_Ribbon"/>
    <property type="match status" value="1"/>
</dbReference>
<dbReference type="EMBL" id="CP034670">
    <property type="protein sequence ID" value="AZR60435.1"/>
    <property type="molecule type" value="Genomic_DNA"/>
</dbReference>
<dbReference type="GO" id="GO:0008270">
    <property type="term" value="F:zinc ion binding"/>
    <property type="evidence" value="ECO:0007669"/>
    <property type="project" value="InterPro"/>
</dbReference>
<dbReference type="OrthoDB" id="8967890at2"/>
<name>A0A3S9SLR5_EIKCO</name>
<dbReference type="GO" id="GO:1990077">
    <property type="term" value="C:primosome complex"/>
    <property type="evidence" value="ECO:0007669"/>
    <property type="project" value="UniProtKB-KW"/>
</dbReference>